<evidence type="ECO:0000256" key="1">
    <source>
        <dbReference type="SAM" id="MobiDB-lite"/>
    </source>
</evidence>
<evidence type="ECO:0000313" key="3">
    <source>
        <dbReference type="Proteomes" id="UP001219934"/>
    </source>
</evidence>
<organism evidence="2 3">
    <name type="scientific">Pogonophryne albipinna</name>
    <dbReference type="NCBI Taxonomy" id="1090488"/>
    <lineage>
        <taxon>Eukaryota</taxon>
        <taxon>Metazoa</taxon>
        <taxon>Chordata</taxon>
        <taxon>Craniata</taxon>
        <taxon>Vertebrata</taxon>
        <taxon>Euteleostomi</taxon>
        <taxon>Actinopterygii</taxon>
        <taxon>Neopterygii</taxon>
        <taxon>Teleostei</taxon>
        <taxon>Neoteleostei</taxon>
        <taxon>Acanthomorphata</taxon>
        <taxon>Eupercaria</taxon>
        <taxon>Perciformes</taxon>
        <taxon>Notothenioidei</taxon>
        <taxon>Pogonophryne</taxon>
    </lineage>
</organism>
<feature type="region of interest" description="Disordered" evidence="1">
    <location>
        <begin position="1"/>
        <end position="30"/>
    </location>
</feature>
<keyword evidence="3" id="KW-1185">Reference proteome</keyword>
<dbReference type="Proteomes" id="UP001219934">
    <property type="component" value="Unassembled WGS sequence"/>
</dbReference>
<dbReference type="AlphaFoldDB" id="A0AAD6ACA0"/>
<proteinExistence type="predicted"/>
<dbReference type="EMBL" id="JAPTMU010000082">
    <property type="protein sequence ID" value="KAJ4922207.1"/>
    <property type="molecule type" value="Genomic_DNA"/>
</dbReference>
<evidence type="ECO:0000313" key="2">
    <source>
        <dbReference type="EMBL" id="KAJ4922207.1"/>
    </source>
</evidence>
<reference evidence="2" key="1">
    <citation type="submission" date="2022-11" db="EMBL/GenBank/DDBJ databases">
        <title>Chromosome-level genome of Pogonophryne albipinna.</title>
        <authorList>
            <person name="Jo E."/>
        </authorList>
    </citation>
    <scope>NUCLEOTIDE SEQUENCE</scope>
    <source>
        <strain evidence="2">SGF0006</strain>
        <tissue evidence="2">Muscle</tissue>
    </source>
</reference>
<gene>
    <name evidence="2" type="ORF">JOQ06_016613</name>
</gene>
<accession>A0AAD6ACA0</accession>
<protein>
    <submittedName>
        <fullName evidence="2">Uncharacterized protein</fullName>
    </submittedName>
</protein>
<feature type="compositionally biased region" description="Basic and acidic residues" evidence="1">
    <location>
        <begin position="1"/>
        <end position="29"/>
    </location>
</feature>
<sequence length="97" mass="11413">MRDRVTRGETGERQVVEERQVRRETERHQQGLVLRGQVIEVRVTELEYISARGPQRGNTRQQREREEAGTSLHHGENREEKISDETPEKQTVRHTGE</sequence>
<name>A0AAD6ACA0_9TELE</name>
<comment type="caution">
    <text evidence="2">The sequence shown here is derived from an EMBL/GenBank/DDBJ whole genome shotgun (WGS) entry which is preliminary data.</text>
</comment>
<feature type="compositionally biased region" description="Basic and acidic residues" evidence="1">
    <location>
        <begin position="61"/>
        <end position="97"/>
    </location>
</feature>
<feature type="region of interest" description="Disordered" evidence="1">
    <location>
        <begin position="48"/>
        <end position="97"/>
    </location>
</feature>